<feature type="compositionally biased region" description="Polar residues" evidence="1">
    <location>
        <begin position="438"/>
        <end position="448"/>
    </location>
</feature>
<evidence type="ECO:0000313" key="4">
    <source>
        <dbReference type="Proteomes" id="UP000298138"/>
    </source>
</evidence>
<dbReference type="OrthoDB" id="5420724at2759"/>
<evidence type="ECO:0008006" key="5">
    <source>
        <dbReference type="Google" id="ProtNLM"/>
    </source>
</evidence>
<reference evidence="3 4" key="1">
    <citation type="submission" date="2019-04" db="EMBL/GenBank/DDBJ databases">
        <title>Comparative genomics and transcriptomics to analyze fruiting body development in filamentous ascomycetes.</title>
        <authorList>
            <consortium name="DOE Joint Genome Institute"/>
            <person name="Lutkenhaus R."/>
            <person name="Traeger S."/>
            <person name="Breuer J."/>
            <person name="Kuo A."/>
            <person name="Lipzen A."/>
            <person name="Pangilinan J."/>
            <person name="Dilworth D."/>
            <person name="Sandor L."/>
            <person name="Poggeler S."/>
            <person name="Barry K."/>
            <person name="Grigoriev I.V."/>
            <person name="Nowrousian M."/>
        </authorList>
    </citation>
    <scope>NUCLEOTIDE SEQUENCE [LARGE SCALE GENOMIC DNA]</scope>
    <source>
        <strain evidence="3 4">CBS 389.68</strain>
    </source>
</reference>
<dbReference type="EMBL" id="ML220136">
    <property type="protein sequence ID" value="TGZ78960.1"/>
    <property type="molecule type" value="Genomic_DNA"/>
</dbReference>
<protein>
    <recommendedName>
        <fullName evidence="5">MARVEL domain-containing protein</fullName>
    </recommendedName>
</protein>
<dbReference type="InParanoid" id="A0A4S2MP79"/>
<feature type="compositionally biased region" description="Pro residues" evidence="1">
    <location>
        <begin position="78"/>
        <end position="87"/>
    </location>
</feature>
<evidence type="ECO:0000256" key="1">
    <source>
        <dbReference type="SAM" id="MobiDB-lite"/>
    </source>
</evidence>
<feature type="region of interest" description="Disordered" evidence="1">
    <location>
        <begin position="418"/>
        <end position="492"/>
    </location>
</feature>
<keyword evidence="2" id="KW-0812">Transmembrane</keyword>
<organism evidence="3 4">
    <name type="scientific">Ascodesmis nigricans</name>
    <dbReference type="NCBI Taxonomy" id="341454"/>
    <lineage>
        <taxon>Eukaryota</taxon>
        <taxon>Fungi</taxon>
        <taxon>Dikarya</taxon>
        <taxon>Ascomycota</taxon>
        <taxon>Pezizomycotina</taxon>
        <taxon>Pezizomycetes</taxon>
        <taxon>Pezizales</taxon>
        <taxon>Ascodesmidaceae</taxon>
        <taxon>Ascodesmis</taxon>
    </lineage>
</organism>
<gene>
    <name evidence="3" type="ORF">EX30DRAFT_342817</name>
</gene>
<sequence length="492" mass="54657">MDRHTSLFSSQIPTSRSNPEDFYRSSNPQHLPPIDPHLYKDPNGVSPTDSHASIMQRSDSTAPSAYDYPVPPGTATSTPPPPPPVFIPPSNQDAYYPSPPPMPAVNNYRTSMGVVNGEVGATVAPYTPVSPVSPSRDGEFRFPAAPLSAGLKTPGTAKEEARVQELEEKAILEDRKDLAIKLKVRLAKVVLRSINCACSLVVLALVSSTFAIFFATRNLAPRNNFRPWAVDTPQWPQIVILVIACISLILSFGIMYGYWKGGHSRAERMALRATIFAGGVFIFTIVIWSIGIGVMQGSRDNNDDKDMWGWSCKDNMRKKLYQDTINYDLVCRQQDWVVVCAIIEIGVETLAIAVYLFAFYRLFYTKRRLRKSLQIRDEARSSLWLAKLQEQRDLEEGQPDAETAKNTAYNQLHSKTAYASPPVDGHVVPILQAPPPKKNNSAMSSPALPQTEQQPQMTTTMRESVRDVPPSARSVSFQMPPPPPFVRPSSRE</sequence>
<name>A0A4S2MP79_9PEZI</name>
<keyword evidence="4" id="KW-1185">Reference proteome</keyword>
<feature type="compositionally biased region" description="Low complexity" evidence="1">
    <location>
        <begin position="449"/>
        <end position="461"/>
    </location>
</feature>
<dbReference type="PANTHER" id="PTHR42069:SF1">
    <property type="entry name" value="MARVEL DOMAIN-CONTAINING PROTEIN"/>
    <property type="match status" value="1"/>
</dbReference>
<keyword evidence="2" id="KW-0472">Membrane</keyword>
<feature type="compositionally biased region" description="Polar residues" evidence="1">
    <location>
        <begin position="45"/>
        <end position="63"/>
    </location>
</feature>
<feature type="transmembrane region" description="Helical" evidence="2">
    <location>
        <begin position="235"/>
        <end position="259"/>
    </location>
</feature>
<feature type="compositionally biased region" description="Polar residues" evidence="1">
    <location>
        <begin position="1"/>
        <end position="17"/>
    </location>
</feature>
<feature type="transmembrane region" description="Helical" evidence="2">
    <location>
        <begin position="189"/>
        <end position="215"/>
    </location>
</feature>
<dbReference type="STRING" id="341454.A0A4S2MP79"/>
<feature type="transmembrane region" description="Helical" evidence="2">
    <location>
        <begin position="336"/>
        <end position="363"/>
    </location>
</feature>
<dbReference type="PANTHER" id="PTHR42069">
    <property type="entry name" value="HYPHAL ANASTAMOSIS-8 PROTEIN"/>
    <property type="match status" value="1"/>
</dbReference>
<accession>A0A4S2MP79</accession>
<evidence type="ECO:0000256" key="2">
    <source>
        <dbReference type="SAM" id="Phobius"/>
    </source>
</evidence>
<dbReference type="AlphaFoldDB" id="A0A4S2MP79"/>
<proteinExistence type="predicted"/>
<evidence type="ECO:0000313" key="3">
    <source>
        <dbReference type="EMBL" id="TGZ78960.1"/>
    </source>
</evidence>
<feature type="region of interest" description="Disordered" evidence="1">
    <location>
        <begin position="1"/>
        <end position="102"/>
    </location>
</feature>
<feature type="transmembrane region" description="Helical" evidence="2">
    <location>
        <begin position="271"/>
        <end position="295"/>
    </location>
</feature>
<keyword evidence="2" id="KW-1133">Transmembrane helix</keyword>
<dbReference type="Proteomes" id="UP000298138">
    <property type="component" value="Unassembled WGS sequence"/>
</dbReference>